<dbReference type="Gene3D" id="3.10.450.50">
    <property type="match status" value="1"/>
</dbReference>
<evidence type="ECO:0000313" key="2">
    <source>
        <dbReference type="EMBL" id="QDO88117.1"/>
    </source>
</evidence>
<dbReference type="InterPro" id="IPR032710">
    <property type="entry name" value="NTF2-like_dom_sf"/>
</dbReference>
<dbReference type="KEGG" id="orz:FNH13_06940"/>
<proteinExistence type="predicted"/>
<dbReference type="RefSeq" id="WP_143782792.1">
    <property type="nucleotide sequence ID" value="NZ_CP041616.1"/>
</dbReference>
<reference evidence="2 3" key="1">
    <citation type="submission" date="2019-07" db="EMBL/GenBank/DDBJ databases">
        <title>complete genome sequencing of Ornithinimicrobium sp. H23M54.</title>
        <authorList>
            <person name="Bae J.-W."/>
            <person name="Lee S.-Y."/>
        </authorList>
    </citation>
    <scope>NUCLEOTIDE SEQUENCE [LARGE SCALE GENOMIC DNA]</scope>
    <source>
        <strain evidence="2 3">H23M54</strain>
    </source>
</reference>
<dbReference type="Pfam" id="PF14534">
    <property type="entry name" value="DUF4440"/>
    <property type="match status" value="1"/>
</dbReference>
<dbReference type="AlphaFoldDB" id="A0A516G9B1"/>
<keyword evidence="3" id="KW-1185">Reference proteome</keyword>
<dbReference type="Proteomes" id="UP000315395">
    <property type="component" value="Chromosome"/>
</dbReference>
<evidence type="ECO:0000259" key="1">
    <source>
        <dbReference type="Pfam" id="PF14534"/>
    </source>
</evidence>
<feature type="domain" description="DUF4440" evidence="1">
    <location>
        <begin position="9"/>
        <end position="115"/>
    </location>
</feature>
<dbReference type="OrthoDB" id="2887901at2"/>
<sequence length="125" mass="13629">MTTTDEQQLRDLEDARYQAMERGDADAVAALCHPDLTYAHSNGARDSLETLVKKIADKVFVYGPIDHPIAQVIINGSTGVVVGGMRARVEVNGEERNLNNTAIAVWARGDAGWRLVAYQPTPLLP</sequence>
<evidence type="ECO:0000313" key="3">
    <source>
        <dbReference type="Proteomes" id="UP000315395"/>
    </source>
</evidence>
<protein>
    <submittedName>
        <fullName evidence="2">Nuclear transport factor 2 family protein</fullName>
    </submittedName>
</protein>
<name>A0A516G9B1_9MICO</name>
<dbReference type="SUPFAM" id="SSF54427">
    <property type="entry name" value="NTF2-like"/>
    <property type="match status" value="1"/>
</dbReference>
<dbReference type="EMBL" id="CP041616">
    <property type="protein sequence ID" value="QDO88117.1"/>
    <property type="molecule type" value="Genomic_DNA"/>
</dbReference>
<dbReference type="InterPro" id="IPR027843">
    <property type="entry name" value="DUF4440"/>
</dbReference>
<organism evidence="2 3">
    <name type="scientific">Ornithinimicrobium ciconiae</name>
    <dbReference type="NCBI Taxonomy" id="2594265"/>
    <lineage>
        <taxon>Bacteria</taxon>
        <taxon>Bacillati</taxon>
        <taxon>Actinomycetota</taxon>
        <taxon>Actinomycetes</taxon>
        <taxon>Micrococcales</taxon>
        <taxon>Ornithinimicrobiaceae</taxon>
        <taxon>Ornithinimicrobium</taxon>
    </lineage>
</organism>
<accession>A0A516G9B1</accession>
<gene>
    <name evidence="2" type="ORF">FNH13_06940</name>
</gene>